<dbReference type="PROSITE" id="PS50089">
    <property type="entry name" value="ZF_RING_2"/>
    <property type="match status" value="1"/>
</dbReference>
<feature type="compositionally biased region" description="Polar residues" evidence="13">
    <location>
        <begin position="635"/>
        <end position="650"/>
    </location>
</feature>
<keyword evidence="6" id="KW-0479">Metal-binding</keyword>
<dbReference type="InterPro" id="IPR046450">
    <property type="entry name" value="PA_dom_sf"/>
</dbReference>
<dbReference type="SUPFAM" id="SSF52025">
    <property type="entry name" value="PA domain"/>
    <property type="match status" value="1"/>
</dbReference>
<reference evidence="16 18" key="1">
    <citation type="submission" date="2015-07" db="EMBL/GenBank/DDBJ databases">
        <authorList>
            <person name="Cajimat M.N.B."/>
            <person name="Milazzo M.L."/>
            <person name="Fulhorst C.F."/>
        </authorList>
    </citation>
    <scope>NUCLEOTIDE SEQUENCE [LARGE SCALE GENOMIC DNA]</scope>
    <source>
        <strain evidence="16">Single colony</strain>
    </source>
</reference>
<keyword evidence="7 12" id="KW-0863">Zinc-finger</keyword>
<dbReference type="Pfam" id="PF13639">
    <property type="entry name" value="zf-RING_2"/>
    <property type="match status" value="1"/>
</dbReference>
<organism evidence="16 18">
    <name type="scientific">Rhodotorula toruloides</name>
    <name type="common">Yeast</name>
    <name type="synonym">Rhodosporidium toruloides</name>
    <dbReference type="NCBI Taxonomy" id="5286"/>
    <lineage>
        <taxon>Eukaryota</taxon>
        <taxon>Fungi</taxon>
        <taxon>Dikarya</taxon>
        <taxon>Basidiomycota</taxon>
        <taxon>Pucciniomycotina</taxon>
        <taxon>Microbotryomycetes</taxon>
        <taxon>Sporidiobolales</taxon>
        <taxon>Sporidiobolaceae</taxon>
        <taxon>Rhodotorula</taxon>
    </lineage>
</organism>
<evidence type="ECO:0000259" key="15">
    <source>
        <dbReference type="PROSITE" id="PS50089"/>
    </source>
</evidence>
<evidence type="ECO:0000313" key="16">
    <source>
        <dbReference type="EMBL" id="CTR06676.1"/>
    </source>
</evidence>
<dbReference type="GO" id="GO:0016567">
    <property type="term" value="P:protein ubiquitination"/>
    <property type="evidence" value="ECO:0007669"/>
    <property type="project" value="TreeGrafter"/>
</dbReference>
<keyword evidence="11 14" id="KW-0472">Membrane</keyword>
<dbReference type="EMBL" id="CWKI01000005">
    <property type="protein sequence ID" value="CTR06676.1"/>
    <property type="molecule type" value="Genomic_DNA"/>
</dbReference>
<dbReference type="Proteomes" id="UP000239560">
    <property type="component" value="Unassembled WGS sequence"/>
</dbReference>
<dbReference type="GO" id="GO:0008270">
    <property type="term" value="F:zinc ion binding"/>
    <property type="evidence" value="ECO:0007669"/>
    <property type="project" value="UniProtKB-KW"/>
</dbReference>
<reference evidence="17 19" key="2">
    <citation type="journal article" date="2018" name="Elife">
        <title>Functional genomics of lipid metabolism in the oleaginous yeast Rhodosporidium toruloides.</title>
        <authorList>
            <person name="Coradetti S.T."/>
            <person name="Pinel D."/>
            <person name="Geiselman G."/>
            <person name="Ito M."/>
            <person name="Mondo S."/>
            <person name="Reilly M.C."/>
            <person name="Cheng Y.F."/>
            <person name="Bauer S."/>
            <person name="Grigoriev I."/>
            <person name="Gladden J.M."/>
            <person name="Simmons B.A."/>
            <person name="Brem R."/>
            <person name="Arkin A.P."/>
            <person name="Skerker J.M."/>
        </authorList>
    </citation>
    <scope>NUCLEOTIDE SEQUENCE [LARGE SCALE GENOMIC DNA]</scope>
    <source>
        <strain evidence="17 19">NBRC 0880</strain>
    </source>
</reference>
<feature type="region of interest" description="Disordered" evidence="13">
    <location>
        <begin position="605"/>
        <end position="686"/>
    </location>
</feature>
<evidence type="ECO:0000256" key="9">
    <source>
        <dbReference type="ARBA" id="ARBA00022833"/>
    </source>
</evidence>
<evidence type="ECO:0000256" key="11">
    <source>
        <dbReference type="ARBA" id="ARBA00023136"/>
    </source>
</evidence>
<dbReference type="Pfam" id="PF02225">
    <property type="entry name" value="PA"/>
    <property type="match status" value="1"/>
</dbReference>
<dbReference type="STRING" id="5286.A0A0K3CHI7"/>
<feature type="domain" description="RING-type" evidence="15">
    <location>
        <begin position="542"/>
        <end position="584"/>
    </location>
</feature>
<dbReference type="OMA" id="IVHRIRM"/>
<feature type="compositionally biased region" description="Basic and acidic residues" evidence="13">
    <location>
        <begin position="67"/>
        <end position="79"/>
    </location>
</feature>
<dbReference type="InterPro" id="IPR003137">
    <property type="entry name" value="PA_domain"/>
</dbReference>
<dbReference type="AlphaFoldDB" id="A0A0K3CHI7"/>
<dbReference type="GO" id="GO:0061630">
    <property type="term" value="F:ubiquitin protein ligase activity"/>
    <property type="evidence" value="ECO:0007669"/>
    <property type="project" value="UniProtKB-EC"/>
</dbReference>
<feature type="transmembrane region" description="Helical" evidence="14">
    <location>
        <begin position="384"/>
        <end position="409"/>
    </location>
</feature>
<dbReference type="Gene3D" id="3.50.30.30">
    <property type="match status" value="1"/>
</dbReference>
<feature type="transmembrane region" description="Helical" evidence="14">
    <location>
        <begin position="21"/>
        <end position="39"/>
    </location>
</feature>
<evidence type="ECO:0000313" key="18">
    <source>
        <dbReference type="Proteomes" id="UP000199069"/>
    </source>
</evidence>
<feature type="region of interest" description="Disordered" evidence="13">
    <location>
        <begin position="509"/>
        <end position="529"/>
    </location>
</feature>
<feature type="compositionally biased region" description="Low complexity" evidence="13">
    <location>
        <begin position="663"/>
        <end position="673"/>
    </location>
</feature>
<keyword evidence="5 14" id="KW-0812">Transmembrane</keyword>
<keyword evidence="4" id="KW-0808">Transferase</keyword>
<evidence type="ECO:0000256" key="8">
    <source>
        <dbReference type="ARBA" id="ARBA00022786"/>
    </source>
</evidence>
<evidence type="ECO:0000256" key="12">
    <source>
        <dbReference type="PROSITE-ProRule" id="PRU00175"/>
    </source>
</evidence>
<evidence type="ECO:0000256" key="2">
    <source>
        <dbReference type="ARBA" id="ARBA00004141"/>
    </source>
</evidence>
<dbReference type="GO" id="GO:0016020">
    <property type="term" value="C:membrane"/>
    <property type="evidence" value="ECO:0007669"/>
    <property type="project" value="UniProtKB-SubCell"/>
</dbReference>
<evidence type="ECO:0000313" key="17">
    <source>
        <dbReference type="EMBL" id="PRQ74832.1"/>
    </source>
</evidence>
<name>A0A0K3CHI7_RHOTO</name>
<dbReference type="CDD" id="cd16454">
    <property type="entry name" value="RING-H2_PA-TM-RING"/>
    <property type="match status" value="1"/>
</dbReference>
<evidence type="ECO:0000256" key="13">
    <source>
        <dbReference type="SAM" id="MobiDB-lite"/>
    </source>
</evidence>
<evidence type="ECO:0000256" key="6">
    <source>
        <dbReference type="ARBA" id="ARBA00022723"/>
    </source>
</evidence>
<dbReference type="PANTHER" id="PTHR45977:SF4">
    <property type="entry name" value="RING-TYPE DOMAIN-CONTAINING PROTEIN"/>
    <property type="match status" value="1"/>
</dbReference>
<keyword evidence="10 14" id="KW-1133">Transmembrane helix</keyword>
<keyword evidence="9" id="KW-0862">Zinc</keyword>
<dbReference type="PANTHER" id="PTHR45977">
    <property type="entry name" value="TARGET OF ERK KINASE MPK-1"/>
    <property type="match status" value="1"/>
</dbReference>
<evidence type="ECO:0000256" key="5">
    <source>
        <dbReference type="ARBA" id="ARBA00022692"/>
    </source>
</evidence>
<feature type="region of interest" description="Disordered" evidence="13">
    <location>
        <begin position="59"/>
        <end position="84"/>
    </location>
</feature>
<proteinExistence type="predicted"/>
<dbReference type="EC" id="2.3.2.27" evidence="3"/>
<dbReference type="InterPro" id="IPR013083">
    <property type="entry name" value="Znf_RING/FYVE/PHD"/>
</dbReference>
<comment type="subcellular location">
    <subcellularLocation>
        <location evidence="2">Membrane</location>
        <topology evidence="2">Multi-pass membrane protein</topology>
    </subcellularLocation>
</comment>
<evidence type="ECO:0000256" key="10">
    <source>
        <dbReference type="ARBA" id="ARBA00022989"/>
    </source>
</evidence>
<dbReference type="SUPFAM" id="SSF57850">
    <property type="entry name" value="RING/U-box"/>
    <property type="match status" value="1"/>
</dbReference>
<sequence>MDHPTGLAGPPLAPRRRFAHHLPALVAVGIVLFVAFAGLSGDEQFSESAIARQDAADGALHVQRSGSHGDSDASRDEAGRSTTRQLRVGLAGAESGKGRQSILLSDEPNDELAFAVQHTSPLARPPLHFTGLHDKADSRRAFWHMIRVKLDGLATSVGDLILGLFGFDEDEWFDFEGEGGAEAFSLEGGGLSTWSESSIYVERSNSLHPSRPSSFGPHIVNEPLRGLLFPIDIAAPTDDYGCTAKPVAPAPFTPSKPWIALVQRGQCPFSDKVRVAQVYGAMAVVFGDESEAEGGISGGHGLLTPWSPDNTDDIAIPSVFVSRASYVSLLRTWSDEQEIAEAEPTVMEDGSTQTNVVLGDDAGAEKPKKEYVGLEVVLSKEEMLAWPLLDLLFILLFLPSLLTLVTVFIQRVRAVRAQKAERAPKDAVARLPVFRWGESEKPASPAPKAGSDAARAGTDEEREVGIAQVPVSIAPEPTEQTSLLHSDTAPAARTTSLAHRITSRLPASISRRLPASLRPPDSPTQLNVGPPPFRRYPSITECPFCLCDFEPGDLVMSLPCGHLFHAQEVTEWLEEQKGVCPVCRMSVLAPPQEPGAAALVAEGEARAANEAGEEGVPALSPTDGASVLIQPPSRPSSHTISAEPSTSTSPIGVRPHPLSRHQSAASPLASSSSVPIDAPTTRDDSA</sequence>
<dbReference type="OrthoDB" id="8062037at2759"/>
<feature type="region of interest" description="Disordered" evidence="13">
    <location>
        <begin position="439"/>
        <end position="460"/>
    </location>
</feature>
<evidence type="ECO:0000256" key="1">
    <source>
        <dbReference type="ARBA" id="ARBA00000900"/>
    </source>
</evidence>
<feature type="non-terminal residue" evidence="16">
    <location>
        <position position="686"/>
    </location>
</feature>
<evidence type="ECO:0000256" key="14">
    <source>
        <dbReference type="SAM" id="Phobius"/>
    </source>
</evidence>
<keyword evidence="18" id="KW-1185">Reference proteome</keyword>
<dbReference type="GO" id="GO:0006511">
    <property type="term" value="P:ubiquitin-dependent protein catabolic process"/>
    <property type="evidence" value="ECO:0007669"/>
    <property type="project" value="TreeGrafter"/>
</dbReference>
<protein>
    <recommendedName>
        <fullName evidence="3">RING-type E3 ubiquitin transferase</fullName>
        <ecNumber evidence="3">2.3.2.27</ecNumber>
    </recommendedName>
</protein>
<comment type="catalytic activity">
    <reaction evidence="1">
        <text>S-ubiquitinyl-[E2 ubiquitin-conjugating enzyme]-L-cysteine + [acceptor protein]-L-lysine = [E2 ubiquitin-conjugating enzyme]-L-cysteine + N(6)-ubiquitinyl-[acceptor protein]-L-lysine.</text>
        <dbReference type="EC" id="2.3.2.27"/>
    </reaction>
</comment>
<accession>A0A0K3CHI7</accession>
<evidence type="ECO:0000256" key="3">
    <source>
        <dbReference type="ARBA" id="ARBA00012483"/>
    </source>
</evidence>
<evidence type="ECO:0000256" key="4">
    <source>
        <dbReference type="ARBA" id="ARBA00022679"/>
    </source>
</evidence>
<keyword evidence="8" id="KW-0833">Ubl conjugation pathway</keyword>
<evidence type="ECO:0000256" key="7">
    <source>
        <dbReference type="ARBA" id="ARBA00022771"/>
    </source>
</evidence>
<dbReference type="EMBL" id="LCTV02000005">
    <property type="protein sequence ID" value="PRQ74832.1"/>
    <property type="molecule type" value="Genomic_DNA"/>
</dbReference>
<gene>
    <name evidence="16" type="primary">FGENESH: predicted gene_5.82</name>
    <name evidence="17" type="ORF">AAT19DRAFT_13854</name>
    <name evidence="16" type="ORF">BN2166_0025370</name>
</gene>
<evidence type="ECO:0000313" key="19">
    <source>
        <dbReference type="Proteomes" id="UP000239560"/>
    </source>
</evidence>
<dbReference type="InterPro" id="IPR001841">
    <property type="entry name" value="Znf_RING"/>
</dbReference>
<dbReference type="Gene3D" id="3.30.40.10">
    <property type="entry name" value="Zinc/RING finger domain, C3HC4 (zinc finger)"/>
    <property type="match status" value="1"/>
</dbReference>
<dbReference type="Proteomes" id="UP000199069">
    <property type="component" value="Unassembled WGS sequence"/>
</dbReference>